<evidence type="ECO:0000256" key="1">
    <source>
        <dbReference type="SAM" id="Coils"/>
    </source>
</evidence>
<sequence length="945" mass="107485">MARLSGLPSEHHHEGPGDAPRRKRGRPGKTQMLAEDVAAASKRTASPSAELSQTKRTKRVQHADDAGDEDQIAEEIQQSFSRSQQGDTIHVEKQSSTTTTRRHNRRQSEPLLAANNDDGELIAHRPAATQPLPGLTPHLDRVGASRTRFTNTRRSRMSMPAQLQVERVDEVDDTGSEGTQVQFVPLAAVLDNRVRRRLRRSHLSQEVNDLEDHQKQDKKMFLELRRQLRAQDDKIKDLEYRLEARRLGDIDITDAHAEELQEELEEARNQIDELRASSMYNGDEHDIADVSEDEEDGLLLDLDMEATPNGKYASRVLELSSQMTLESLPRISQLNRDSLVEGEDAVVLDKIEDQAYSRALGESQGALRAGASTSDILNELRHGFDNLRAEIEKFFPTTTDGLTNQQLLTKLKEKLTLVQTHQKTEVLLRRQYEGVLDLLGDSEERGNEEKQRTILDLEERNAALTTQANNQEAQLKENDETSIGHLGEALDQYRKDLHNVTVAAKAFETEHHELIARMEQEHAAVEGREAALADLEVSIERMEADVDTITTDMTTLSQRLATQTLAREAAESERDEQIQLTVIELNERLADYRANLATERIQREKTEAALDEANDKIEDLNTRLHDTGLQANELRSKLFQLQQEKEREKELNDQLAAETQIRETRENTIVQLEKQILNLTDMTEARNELEQDRDTQVASLASQLTDLRNNLQANIRDLNNQEVAEKDRVYLENTTVLQEKIQDLEEDLTTQKAENEGYRKENTSLSERVEAEANELLNIMGSHNDQITSLQSSLQEASAERTNEYEETLLERTQEITDMRLLGDARAETIERFRKAEEDTRITIDTLTLSQRTLQEQNERLADNLKRRNQEALQAISEMKLKRVEIKTQGVDLHRVVAGKVTKTSEKVKVGKKGSKKKVTKRQWDSGFGVDDNIEDEELEEPLAA</sequence>
<feature type="coiled-coil region" evidence="1">
    <location>
        <begin position="844"/>
        <end position="882"/>
    </location>
</feature>
<keyword evidence="1" id="KW-0175">Coiled coil</keyword>
<dbReference type="Proteomes" id="UP000800038">
    <property type="component" value="Unassembled WGS sequence"/>
</dbReference>
<accession>A0A6A5T6K6</accession>
<evidence type="ECO:0000313" key="3">
    <source>
        <dbReference type="EMBL" id="KAF1947319.1"/>
    </source>
</evidence>
<feature type="region of interest" description="Disordered" evidence="2">
    <location>
        <begin position="1"/>
        <end position="117"/>
    </location>
</feature>
<evidence type="ECO:0000313" key="4">
    <source>
        <dbReference type="Proteomes" id="UP000800038"/>
    </source>
</evidence>
<dbReference type="AlphaFoldDB" id="A0A6A5T6K6"/>
<name>A0A6A5T6K6_9PLEO</name>
<feature type="compositionally biased region" description="Polar residues" evidence="2">
    <location>
        <begin position="43"/>
        <end position="54"/>
    </location>
</feature>
<reference evidence="3" key="1">
    <citation type="journal article" date="2020" name="Stud. Mycol.">
        <title>101 Dothideomycetes genomes: a test case for predicting lifestyles and emergence of pathogens.</title>
        <authorList>
            <person name="Haridas S."/>
            <person name="Albert R."/>
            <person name="Binder M."/>
            <person name="Bloem J."/>
            <person name="Labutti K."/>
            <person name="Salamov A."/>
            <person name="Andreopoulos B."/>
            <person name="Baker S."/>
            <person name="Barry K."/>
            <person name="Bills G."/>
            <person name="Bluhm B."/>
            <person name="Cannon C."/>
            <person name="Castanera R."/>
            <person name="Culley D."/>
            <person name="Daum C."/>
            <person name="Ezra D."/>
            <person name="Gonzalez J."/>
            <person name="Henrissat B."/>
            <person name="Kuo A."/>
            <person name="Liang C."/>
            <person name="Lipzen A."/>
            <person name="Lutzoni F."/>
            <person name="Magnuson J."/>
            <person name="Mondo S."/>
            <person name="Nolan M."/>
            <person name="Ohm R."/>
            <person name="Pangilinan J."/>
            <person name="Park H.-J."/>
            <person name="Ramirez L."/>
            <person name="Alfaro M."/>
            <person name="Sun H."/>
            <person name="Tritt A."/>
            <person name="Yoshinaga Y."/>
            <person name="Zwiers L.-H."/>
            <person name="Turgeon B."/>
            <person name="Goodwin S."/>
            <person name="Spatafora J."/>
            <person name="Crous P."/>
            <person name="Grigoriev I."/>
        </authorList>
    </citation>
    <scope>NUCLEOTIDE SEQUENCE</scope>
    <source>
        <strain evidence="3">CBS 161.51</strain>
    </source>
</reference>
<feature type="coiled-coil region" evidence="1">
    <location>
        <begin position="221"/>
        <end position="277"/>
    </location>
</feature>
<organism evidence="3 4">
    <name type="scientific">Clathrospora elynae</name>
    <dbReference type="NCBI Taxonomy" id="706981"/>
    <lineage>
        <taxon>Eukaryota</taxon>
        <taxon>Fungi</taxon>
        <taxon>Dikarya</taxon>
        <taxon>Ascomycota</taxon>
        <taxon>Pezizomycotina</taxon>
        <taxon>Dothideomycetes</taxon>
        <taxon>Pleosporomycetidae</taxon>
        <taxon>Pleosporales</taxon>
        <taxon>Diademaceae</taxon>
        <taxon>Clathrospora</taxon>
    </lineage>
</organism>
<proteinExistence type="predicted"/>
<dbReference type="OrthoDB" id="3532430at2759"/>
<feature type="compositionally biased region" description="Acidic residues" evidence="2">
    <location>
        <begin position="932"/>
        <end position="945"/>
    </location>
</feature>
<keyword evidence="4" id="KW-1185">Reference proteome</keyword>
<dbReference type="EMBL" id="ML975999">
    <property type="protein sequence ID" value="KAF1947319.1"/>
    <property type="molecule type" value="Genomic_DNA"/>
</dbReference>
<feature type="compositionally biased region" description="Basic and acidic residues" evidence="2">
    <location>
        <begin position="9"/>
        <end position="20"/>
    </location>
</feature>
<feature type="coiled-coil region" evidence="1">
    <location>
        <begin position="447"/>
        <end position="481"/>
    </location>
</feature>
<protein>
    <submittedName>
        <fullName evidence="3">Uncharacterized protein</fullName>
    </submittedName>
</protein>
<feature type="compositionally biased region" description="Polar residues" evidence="2">
    <location>
        <begin position="76"/>
        <end position="87"/>
    </location>
</feature>
<evidence type="ECO:0000256" key="2">
    <source>
        <dbReference type="SAM" id="MobiDB-lite"/>
    </source>
</evidence>
<gene>
    <name evidence="3" type="ORF">EJ02DRAFT_499462</name>
</gene>
<feature type="coiled-coil region" evidence="1">
    <location>
        <begin position="525"/>
        <end position="552"/>
    </location>
</feature>
<feature type="region of interest" description="Disordered" evidence="2">
    <location>
        <begin position="926"/>
        <end position="945"/>
    </location>
</feature>
<feature type="coiled-coil region" evidence="1">
    <location>
        <begin position="582"/>
        <end position="775"/>
    </location>
</feature>